<evidence type="ECO:0000313" key="2">
    <source>
        <dbReference type="Proteomes" id="UP000003494"/>
    </source>
</evidence>
<dbReference type="eggNOG" id="COG2253">
    <property type="taxonomic scope" value="Bacteria"/>
</dbReference>
<keyword evidence="2" id="KW-1185">Reference proteome</keyword>
<dbReference type="Proteomes" id="UP000003494">
    <property type="component" value="Unassembled WGS sequence"/>
</dbReference>
<dbReference type="HOGENOM" id="CLU_067323_1_0_9"/>
<sequence>MLTQAQLKGKIKSLAKNKNADARTLMRLYMMERFLERISRSPYADDFVIKGGILVTSMLGIAQRSTMDIDTSIRNFNLTENDALQIVKEIGEINLDDGVTFEIKHAERIMDDMEYPGIRLAADAISDGMITPIKIDISTGDAITPRVIEYQYKLLLEDRSIRLLSYNLETVLGEKLQTILVRGVLNTRMRDFYDVYTLLLCYGRDVDIDVFREAFAATCRKRETVGLIHAGQKIIQGIRDDGNLRKLWEAYCRKYSYVADISYEKVMDSIVKLFDLL</sequence>
<organism evidence="1 2">
    <name type="scientific">Shuttleworthella satelles DSM 14600</name>
    <dbReference type="NCBI Taxonomy" id="626523"/>
    <lineage>
        <taxon>Bacteria</taxon>
        <taxon>Bacillati</taxon>
        <taxon>Bacillota</taxon>
        <taxon>Clostridia</taxon>
        <taxon>Lachnospirales</taxon>
        <taxon>Lachnospiraceae</taxon>
        <taxon>Shuttleworthella</taxon>
    </lineage>
</organism>
<dbReference type="STRING" id="626523.GCWU000342_01796"/>
<accession>C4GCV2</accession>
<protein>
    <recommendedName>
        <fullName evidence="3">Nucleotidyl transferase AbiEii/AbiGii toxin family protein</fullName>
    </recommendedName>
</protein>
<dbReference type="InterPro" id="IPR014942">
    <property type="entry name" value="AbiEii"/>
</dbReference>
<comment type="caution">
    <text evidence="1">The sequence shown here is derived from an EMBL/GenBank/DDBJ whole genome shotgun (WGS) entry which is preliminary data.</text>
</comment>
<name>C4GCV2_9FIRM</name>
<gene>
    <name evidence="1" type="ORF">GCWU000342_01796</name>
</gene>
<dbReference type="Pfam" id="PF08843">
    <property type="entry name" value="AbiEii"/>
    <property type="match status" value="1"/>
</dbReference>
<proteinExistence type="predicted"/>
<dbReference type="AlphaFoldDB" id="C4GCV2"/>
<evidence type="ECO:0000313" key="1">
    <source>
        <dbReference type="EMBL" id="EEP27802.1"/>
    </source>
</evidence>
<evidence type="ECO:0008006" key="3">
    <source>
        <dbReference type="Google" id="ProtNLM"/>
    </source>
</evidence>
<dbReference type="RefSeq" id="WP_006906792.1">
    <property type="nucleotide sequence ID" value="NZ_GG665867.1"/>
</dbReference>
<dbReference type="EMBL" id="ACIP02000004">
    <property type="protein sequence ID" value="EEP27802.1"/>
    <property type="molecule type" value="Genomic_DNA"/>
</dbReference>
<reference evidence="1" key="1">
    <citation type="submission" date="2009-04" db="EMBL/GenBank/DDBJ databases">
        <authorList>
            <person name="Weinstock G."/>
            <person name="Sodergren E."/>
            <person name="Clifton S."/>
            <person name="Fulton L."/>
            <person name="Fulton B."/>
            <person name="Courtney L."/>
            <person name="Fronick C."/>
            <person name="Harrison M."/>
            <person name="Strong C."/>
            <person name="Farmer C."/>
            <person name="Delahaunty K."/>
            <person name="Markovic C."/>
            <person name="Hall O."/>
            <person name="Minx P."/>
            <person name="Tomlinson C."/>
            <person name="Mitreva M."/>
            <person name="Nelson J."/>
            <person name="Hou S."/>
            <person name="Wollam A."/>
            <person name="Pepin K.H."/>
            <person name="Johnson M."/>
            <person name="Bhonagiri V."/>
            <person name="Nash W.E."/>
            <person name="Warren W."/>
            <person name="Chinwalla A."/>
            <person name="Mardis E.R."/>
            <person name="Wilson R.K."/>
        </authorList>
    </citation>
    <scope>NUCLEOTIDE SEQUENCE [LARGE SCALE GENOMIC DNA]</scope>
    <source>
        <strain evidence="1">DSM 14600</strain>
    </source>
</reference>